<dbReference type="KEGG" id="amr:AM1_4025"/>
<organism evidence="1 2">
    <name type="scientific">Acaryochloris marina (strain MBIC 11017)</name>
    <dbReference type="NCBI Taxonomy" id="329726"/>
    <lineage>
        <taxon>Bacteria</taxon>
        <taxon>Bacillati</taxon>
        <taxon>Cyanobacteriota</taxon>
        <taxon>Cyanophyceae</taxon>
        <taxon>Acaryochloridales</taxon>
        <taxon>Acaryochloridaceae</taxon>
        <taxon>Acaryochloris</taxon>
    </lineage>
</organism>
<evidence type="ECO:0000313" key="1">
    <source>
        <dbReference type="EMBL" id="ABW29008.1"/>
    </source>
</evidence>
<keyword evidence="2" id="KW-1185">Reference proteome</keyword>
<protein>
    <submittedName>
        <fullName evidence="1">Uncharacterized protein</fullName>
    </submittedName>
</protein>
<accession>B0C9J5</accession>
<reference evidence="1 2" key="1">
    <citation type="journal article" date="2008" name="Proc. Natl. Acad. Sci. U.S.A.">
        <title>Niche adaptation and genome expansion in the chlorophyll d-producing cyanobacterium Acaryochloris marina.</title>
        <authorList>
            <person name="Swingley W.D."/>
            <person name="Chen M."/>
            <person name="Cheung P.C."/>
            <person name="Conrad A.L."/>
            <person name="Dejesa L.C."/>
            <person name="Hao J."/>
            <person name="Honchak B.M."/>
            <person name="Karbach L.E."/>
            <person name="Kurdoglu A."/>
            <person name="Lahiri S."/>
            <person name="Mastrian S.D."/>
            <person name="Miyashita H."/>
            <person name="Page L."/>
            <person name="Ramakrishna P."/>
            <person name="Satoh S."/>
            <person name="Sattley W.M."/>
            <person name="Shimada Y."/>
            <person name="Taylor H.L."/>
            <person name="Tomo T."/>
            <person name="Tsuchiya T."/>
            <person name="Wang Z.T."/>
            <person name="Raymond J."/>
            <person name="Mimuro M."/>
            <person name="Blankenship R.E."/>
            <person name="Touchman J.W."/>
        </authorList>
    </citation>
    <scope>NUCLEOTIDE SEQUENCE [LARGE SCALE GENOMIC DNA]</scope>
    <source>
        <strain evidence="2">MBIC 11017</strain>
    </source>
</reference>
<dbReference type="Proteomes" id="UP000000268">
    <property type="component" value="Chromosome"/>
</dbReference>
<dbReference type="AlphaFoldDB" id="B0C9J5"/>
<evidence type="ECO:0000313" key="2">
    <source>
        <dbReference type="Proteomes" id="UP000000268"/>
    </source>
</evidence>
<dbReference type="EMBL" id="CP000828">
    <property type="protein sequence ID" value="ABW29008.1"/>
    <property type="molecule type" value="Genomic_DNA"/>
</dbReference>
<proteinExistence type="predicted"/>
<gene>
    <name evidence="1" type="ordered locus">AM1_4025</name>
</gene>
<name>B0C9J5_ACAM1</name>
<sequence length="47" mass="5811">MNYNAITYYSYQLDNNLIFLSEISYQEIFNIQQYYDLLEQLEKANYI</sequence>
<dbReference type="HOGENOM" id="CLU_3163350_0_0_3"/>